<evidence type="ECO:0000259" key="2">
    <source>
        <dbReference type="Pfam" id="PF08327"/>
    </source>
</evidence>
<keyword evidence="4" id="KW-1185">Reference proteome</keyword>
<dbReference type="Gene3D" id="3.30.530.20">
    <property type="match status" value="1"/>
</dbReference>
<sequence>MSDDPTARLRSNEIEVPGTPEEVWRAIATGPGHAAWLFPADIEPDEGGAMVIHREPYADAASATVQTWQPPHRFGYREPIGPDRKPLTTEFLVEATRGGSCVVRVVSGFYHDGDGWEDLVDGAGEGWRMALTVLRAYLTHFAGLPAGNVDVIVDLGRPAAQRAAVSARLMELLGLSDVAAGAAFRTPLDAPDLTGTVEHVSEGYVLLRAVAPHPALYAISCFPMADGAPLSANLLARLYGAPAAVAERERARWQNWLVDVRRAFDE</sequence>
<reference evidence="3 4" key="1">
    <citation type="submission" date="2020-02" db="EMBL/GenBank/DDBJ databases">
        <authorList>
            <person name="Li X.-J."/>
            <person name="Han X.-M."/>
        </authorList>
    </citation>
    <scope>NUCLEOTIDE SEQUENCE [LARGE SCALE GENOMIC DNA]</scope>
    <source>
        <strain evidence="3 4">CCTCC AB 2017055</strain>
    </source>
</reference>
<feature type="domain" description="Activator of Hsp90 ATPase homologue 1/2-like C-terminal" evidence="2">
    <location>
        <begin position="19"/>
        <end position="138"/>
    </location>
</feature>
<comment type="caution">
    <text evidence="3">The sequence shown here is derived from an EMBL/GenBank/DDBJ whole genome shotgun (WGS) entry which is preliminary data.</text>
</comment>
<evidence type="ECO:0000313" key="3">
    <source>
        <dbReference type="EMBL" id="NEE00785.1"/>
    </source>
</evidence>
<accession>A0A6L9S5R3</accession>
<organism evidence="3 4">
    <name type="scientific">Phytoactinopolyspora halotolerans</name>
    <dbReference type="NCBI Taxonomy" id="1981512"/>
    <lineage>
        <taxon>Bacteria</taxon>
        <taxon>Bacillati</taxon>
        <taxon>Actinomycetota</taxon>
        <taxon>Actinomycetes</taxon>
        <taxon>Jiangellales</taxon>
        <taxon>Jiangellaceae</taxon>
        <taxon>Phytoactinopolyspora</taxon>
    </lineage>
</organism>
<dbReference type="InterPro" id="IPR023393">
    <property type="entry name" value="START-like_dom_sf"/>
</dbReference>
<dbReference type="CDD" id="cd07814">
    <property type="entry name" value="SRPBCC_CalC_Aha1-like"/>
    <property type="match status" value="1"/>
</dbReference>
<dbReference type="SUPFAM" id="SSF55961">
    <property type="entry name" value="Bet v1-like"/>
    <property type="match status" value="1"/>
</dbReference>
<evidence type="ECO:0000256" key="1">
    <source>
        <dbReference type="ARBA" id="ARBA00006817"/>
    </source>
</evidence>
<gene>
    <name evidence="3" type="ORF">G1H10_11455</name>
</gene>
<protein>
    <submittedName>
        <fullName evidence="3">SRPBCC domain-containing protein</fullName>
    </submittedName>
</protein>
<evidence type="ECO:0000313" key="4">
    <source>
        <dbReference type="Proteomes" id="UP000475214"/>
    </source>
</evidence>
<dbReference type="InterPro" id="IPR013538">
    <property type="entry name" value="ASHA1/2-like_C"/>
</dbReference>
<dbReference type="EMBL" id="JAAGOA010000007">
    <property type="protein sequence ID" value="NEE00785.1"/>
    <property type="molecule type" value="Genomic_DNA"/>
</dbReference>
<dbReference type="AlphaFoldDB" id="A0A6L9S5R3"/>
<comment type="similarity">
    <text evidence="1">Belongs to the AHA1 family.</text>
</comment>
<dbReference type="Pfam" id="PF08327">
    <property type="entry name" value="AHSA1"/>
    <property type="match status" value="1"/>
</dbReference>
<name>A0A6L9S5R3_9ACTN</name>
<dbReference type="Proteomes" id="UP000475214">
    <property type="component" value="Unassembled WGS sequence"/>
</dbReference>
<proteinExistence type="inferred from homology"/>